<evidence type="ECO:0000259" key="8">
    <source>
        <dbReference type="Pfam" id="PF13354"/>
    </source>
</evidence>
<dbReference type="PRINTS" id="PR00118">
    <property type="entry name" value="BLACTAMASEA"/>
</dbReference>
<dbReference type="InterPro" id="IPR023650">
    <property type="entry name" value="Beta-lactam_class-A_AS"/>
</dbReference>
<gene>
    <name evidence="9" type="ORF">MARA_17200</name>
</gene>
<protein>
    <recommendedName>
        <fullName evidence="3 6">Beta-lactamase</fullName>
        <ecNumber evidence="2 6">3.5.2.6</ecNumber>
    </recommendedName>
</protein>
<dbReference type="Proteomes" id="UP000467428">
    <property type="component" value="Chromosome"/>
</dbReference>
<evidence type="ECO:0000256" key="1">
    <source>
        <dbReference type="ARBA" id="ARBA00009009"/>
    </source>
</evidence>
<evidence type="ECO:0000256" key="7">
    <source>
        <dbReference type="SAM" id="SignalP"/>
    </source>
</evidence>
<dbReference type="PROSITE" id="PS51257">
    <property type="entry name" value="PROKAR_LIPOPROTEIN"/>
    <property type="match status" value="1"/>
</dbReference>
<evidence type="ECO:0000256" key="4">
    <source>
        <dbReference type="ARBA" id="ARBA00022801"/>
    </source>
</evidence>
<dbReference type="GO" id="GO:0046677">
    <property type="term" value="P:response to antibiotic"/>
    <property type="evidence" value="ECO:0007669"/>
    <property type="project" value="UniProtKB-UniRule"/>
</dbReference>
<keyword evidence="7" id="KW-0732">Signal</keyword>
<evidence type="ECO:0000256" key="3">
    <source>
        <dbReference type="ARBA" id="ARBA00018879"/>
    </source>
</evidence>
<dbReference type="EMBL" id="AP022593">
    <property type="protein sequence ID" value="BBY48252.1"/>
    <property type="molecule type" value="Genomic_DNA"/>
</dbReference>
<dbReference type="GO" id="GO:0030655">
    <property type="term" value="P:beta-lactam antibiotic catabolic process"/>
    <property type="evidence" value="ECO:0007669"/>
    <property type="project" value="InterPro"/>
</dbReference>
<proteinExistence type="inferred from homology"/>
<dbReference type="InterPro" id="IPR000871">
    <property type="entry name" value="Beta-lactam_class-A"/>
</dbReference>
<dbReference type="AlphaFoldDB" id="A0A7I7RUG6"/>
<dbReference type="PANTHER" id="PTHR35333">
    <property type="entry name" value="BETA-LACTAMASE"/>
    <property type="match status" value="1"/>
</dbReference>
<feature type="chain" id="PRO_5029535329" description="Beta-lactamase" evidence="7">
    <location>
        <begin position="26"/>
        <end position="298"/>
    </location>
</feature>
<accession>A0A7I7RUG6</accession>
<dbReference type="EC" id="3.5.2.6" evidence="2 6"/>
<dbReference type="Pfam" id="PF13354">
    <property type="entry name" value="Beta-lactamase2"/>
    <property type="match status" value="1"/>
</dbReference>
<keyword evidence="4 6" id="KW-0378">Hydrolase</keyword>
<comment type="similarity">
    <text evidence="1 6">Belongs to the class-A beta-lactamase family.</text>
</comment>
<dbReference type="RefSeq" id="WP_163918067.1">
    <property type="nucleotide sequence ID" value="NZ_AP022593.1"/>
</dbReference>
<evidence type="ECO:0000256" key="5">
    <source>
        <dbReference type="ARBA" id="ARBA00023251"/>
    </source>
</evidence>
<feature type="domain" description="Beta-lactamase class A catalytic" evidence="8">
    <location>
        <begin position="52"/>
        <end position="267"/>
    </location>
</feature>
<geneLocation type="plasmid" evidence="10">
    <name>pjcm18538 dna</name>
</geneLocation>
<evidence type="ECO:0000313" key="10">
    <source>
        <dbReference type="Proteomes" id="UP000467428"/>
    </source>
</evidence>
<sequence length="298" mass="31566">MRRRSLLIGGGALAVLAACSQKAPAAPAPAPPGPSIEDRIGALERQYGAFAGVYAENLDNGRSVAHRADDAFAMCSTFKAYAAARVLQKAARGELNLTDAVTIEASDILPNSPITETRVGRNITIEELCVAAVQRSDNAAANWLLRVIGGPSRITDFARSIGDDRSRLDRWEIELNSAVPGDPRDTSTPRALGGGFRSLLVGDALGEAERRRLDDWMRANQTSSMRAGLPQGWATADKTGSGDYATTNDVGIAYGPDGQRLLLAFMTRTQSNDPDAPTLRPMVGELAALVVPHLTAAG</sequence>
<dbReference type="InterPro" id="IPR045155">
    <property type="entry name" value="Beta-lactam_cat"/>
</dbReference>
<comment type="catalytic activity">
    <reaction evidence="6">
        <text>a beta-lactam + H2O = a substituted beta-amino acid</text>
        <dbReference type="Rhea" id="RHEA:20401"/>
        <dbReference type="ChEBI" id="CHEBI:15377"/>
        <dbReference type="ChEBI" id="CHEBI:35627"/>
        <dbReference type="ChEBI" id="CHEBI:140347"/>
        <dbReference type="EC" id="3.5.2.6"/>
    </reaction>
</comment>
<dbReference type="Gene3D" id="3.40.710.10">
    <property type="entry name" value="DD-peptidase/beta-lactamase superfamily"/>
    <property type="match status" value="1"/>
</dbReference>
<name>A0A7I7RUG6_9MYCO</name>
<dbReference type="KEGG" id="marz:MARA_17200"/>
<evidence type="ECO:0000256" key="6">
    <source>
        <dbReference type="RuleBase" id="RU361140"/>
    </source>
</evidence>
<keyword evidence="5 6" id="KW-0046">Antibiotic resistance</keyword>
<dbReference type="PROSITE" id="PS00146">
    <property type="entry name" value="BETA_LACTAMASE_A"/>
    <property type="match status" value="1"/>
</dbReference>
<organism evidence="9 10">
    <name type="scientific">Mycolicibacterium arabiense</name>
    <dbReference type="NCBI Taxonomy" id="1286181"/>
    <lineage>
        <taxon>Bacteria</taxon>
        <taxon>Bacillati</taxon>
        <taxon>Actinomycetota</taxon>
        <taxon>Actinomycetes</taxon>
        <taxon>Mycobacteriales</taxon>
        <taxon>Mycobacteriaceae</taxon>
        <taxon>Mycolicibacterium</taxon>
    </lineage>
</organism>
<dbReference type="NCBIfam" id="NF033103">
    <property type="entry name" value="bla_class_A"/>
    <property type="match status" value="1"/>
</dbReference>
<dbReference type="PANTHER" id="PTHR35333:SF3">
    <property type="entry name" value="BETA-LACTAMASE-TYPE TRANSPEPTIDASE FOLD CONTAINING PROTEIN"/>
    <property type="match status" value="1"/>
</dbReference>
<dbReference type="InterPro" id="IPR012338">
    <property type="entry name" value="Beta-lactam/transpept-like"/>
</dbReference>
<evidence type="ECO:0000313" key="9">
    <source>
        <dbReference type="EMBL" id="BBY48252.1"/>
    </source>
</evidence>
<feature type="signal peptide" evidence="7">
    <location>
        <begin position="1"/>
        <end position="25"/>
    </location>
</feature>
<evidence type="ECO:0000256" key="2">
    <source>
        <dbReference type="ARBA" id="ARBA00012865"/>
    </source>
</evidence>
<keyword evidence="10" id="KW-1185">Reference proteome</keyword>
<dbReference type="GO" id="GO:0008800">
    <property type="term" value="F:beta-lactamase activity"/>
    <property type="evidence" value="ECO:0007669"/>
    <property type="project" value="UniProtKB-UniRule"/>
</dbReference>
<dbReference type="SUPFAM" id="SSF56601">
    <property type="entry name" value="beta-lactamase/transpeptidase-like"/>
    <property type="match status" value="1"/>
</dbReference>
<reference evidence="9 10" key="1">
    <citation type="journal article" date="2019" name="Emerg. Microbes Infect.">
        <title>Comprehensive subspecies identification of 175 nontuberculous mycobacteria species based on 7547 genomic profiles.</title>
        <authorList>
            <person name="Matsumoto Y."/>
            <person name="Kinjo T."/>
            <person name="Motooka D."/>
            <person name="Nabeya D."/>
            <person name="Jung N."/>
            <person name="Uechi K."/>
            <person name="Horii T."/>
            <person name="Iida T."/>
            <person name="Fujita J."/>
            <person name="Nakamura S."/>
        </authorList>
    </citation>
    <scope>NUCLEOTIDE SEQUENCE [LARGE SCALE GENOMIC DNA]</scope>
    <source>
        <strain evidence="9 10">JCM 18538</strain>
    </source>
</reference>